<dbReference type="InParanoid" id="A0A078A9S4"/>
<reference evidence="2 3" key="1">
    <citation type="submission" date="2014-06" db="EMBL/GenBank/DDBJ databases">
        <authorList>
            <person name="Swart Estienne"/>
        </authorList>
    </citation>
    <scope>NUCLEOTIDE SEQUENCE [LARGE SCALE GENOMIC DNA]</scope>
    <source>
        <strain evidence="2 3">130c</strain>
    </source>
</reference>
<sequence>MSGQNKMDNNTLLLFTRAQKVKELSNLSRFIFYATSRVPQDPAFLNNLILPEEEIAKSDCDAIDDLYGEYPYLVHNDSYIARQNILNFCKEMTKINQKITLSLEDKNNIEQLEILLVNQLHLITKLTYHEAELDERNQLMFYFLHPFTAFSNLIEFGYLKKYATEIHNLHSKVHRIDQAKQIHEKLSFLLADKRTFFDQPQEEFKQGSYLNDDENPLFSQDFNGNNKLFEDRKEEEDEQDQDHQRQIQITSLDIVAYAYLKEELTNIPDSPQVIQMKESYQNLVEFVHKLDIFFASIKQGRVSVEKHNILRWNTDYETEKRLVNSFLQKSAFVNKAQNKQKKLSAKKGFGQEEKEREEKNQSQEQLQKKQEEIEKVRNVYISVIAGTIFYYLNFAPNPFKK</sequence>
<proteinExistence type="predicted"/>
<dbReference type="OrthoDB" id="10671910at2759"/>
<dbReference type="Proteomes" id="UP000039865">
    <property type="component" value="Unassembled WGS sequence"/>
</dbReference>
<evidence type="ECO:0000256" key="1">
    <source>
        <dbReference type="SAM" id="MobiDB-lite"/>
    </source>
</evidence>
<dbReference type="EMBL" id="CCKQ01007277">
    <property type="protein sequence ID" value="CDW78641.1"/>
    <property type="molecule type" value="Genomic_DNA"/>
</dbReference>
<evidence type="ECO:0000313" key="2">
    <source>
        <dbReference type="EMBL" id="CDW78641.1"/>
    </source>
</evidence>
<protein>
    <submittedName>
        <fullName evidence="2">Uncharacterized protein</fullName>
    </submittedName>
</protein>
<accession>A0A078A9S4</accession>
<feature type="region of interest" description="Disordered" evidence="1">
    <location>
        <begin position="343"/>
        <end position="368"/>
    </location>
</feature>
<keyword evidence="3" id="KW-1185">Reference proteome</keyword>
<dbReference type="AlphaFoldDB" id="A0A078A9S4"/>
<gene>
    <name evidence="2" type="primary">Contig6101.g6524</name>
    <name evidence="2" type="ORF">STYLEM_7622</name>
</gene>
<evidence type="ECO:0000313" key="3">
    <source>
        <dbReference type="Proteomes" id="UP000039865"/>
    </source>
</evidence>
<organism evidence="2 3">
    <name type="scientific">Stylonychia lemnae</name>
    <name type="common">Ciliate</name>
    <dbReference type="NCBI Taxonomy" id="5949"/>
    <lineage>
        <taxon>Eukaryota</taxon>
        <taxon>Sar</taxon>
        <taxon>Alveolata</taxon>
        <taxon>Ciliophora</taxon>
        <taxon>Intramacronucleata</taxon>
        <taxon>Spirotrichea</taxon>
        <taxon>Stichotrichia</taxon>
        <taxon>Sporadotrichida</taxon>
        <taxon>Oxytrichidae</taxon>
        <taxon>Stylonychinae</taxon>
        <taxon>Stylonychia</taxon>
    </lineage>
</organism>
<feature type="compositionally biased region" description="Basic and acidic residues" evidence="1">
    <location>
        <begin position="349"/>
        <end position="368"/>
    </location>
</feature>
<name>A0A078A9S4_STYLE</name>